<keyword evidence="9" id="KW-1185">Reference proteome</keyword>
<feature type="domain" description="EamA" evidence="7">
    <location>
        <begin position="165"/>
        <end position="300"/>
    </location>
</feature>
<keyword evidence="4 6" id="KW-1133">Transmembrane helix</keyword>
<dbReference type="EMBL" id="JAATJE010000001">
    <property type="protein sequence ID" value="NJC34018.1"/>
    <property type="molecule type" value="Genomic_DNA"/>
</dbReference>
<feature type="transmembrane region" description="Helical" evidence="6">
    <location>
        <begin position="259"/>
        <end position="277"/>
    </location>
</feature>
<reference evidence="8 9" key="1">
    <citation type="submission" date="2020-03" db="EMBL/GenBank/DDBJ databases">
        <title>Genomic Encyclopedia of Type Strains, Phase IV (KMG-IV): sequencing the most valuable type-strain genomes for metagenomic binning, comparative biology and taxonomic classification.</title>
        <authorList>
            <person name="Goeker M."/>
        </authorList>
    </citation>
    <scope>NUCLEOTIDE SEQUENCE [LARGE SCALE GENOMIC DNA]</scope>
    <source>
        <strain evidence="8 9">DSM 27651</strain>
    </source>
</reference>
<feature type="transmembrane region" description="Helical" evidence="6">
    <location>
        <begin position="47"/>
        <end position="65"/>
    </location>
</feature>
<evidence type="ECO:0000256" key="5">
    <source>
        <dbReference type="ARBA" id="ARBA00023136"/>
    </source>
</evidence>
<feature type="transmembrane region" description="Helical" evidence="6">
    <location>
        <begin position="195"/>
        <end position="216"/>
    </location>
</feature>
<proteinExistence type="inferred from homology"/>
<dbReference type="SUPFAM" id="SSF103481">
    <property type="entry name" value="Multidrug resistance efflux transporter EmrE"/>
    <property type="match status" value="2"/>
</dbReference>
<evidence type="ECO:0000256" key="2">
    <source>
        <dbReference type="ARBA" id="ARBA00007362"/>
    </source>
</evidence>
<evidence type="ECO:0000256" key="6">
    <source>
        <dbReference type="SAM" id="Phobius"/>
    </source>
</evidence>
<dbReference type="Pfam" id="PF00892">
    <property type="entry name" value="EamA"/>
    <property type="match status" value="2"/>
</dbReference>
<keyword evidence="5 6" id="KW-0472">Membrane</keyword>
<name>A0ABX0XKY2_9SPHN</name>
<accession>A0ABX0XKY2</accession>
<dbReference type="PANTHER" id="PTHR32322">
    <property type="entry name" value="INNER MEMBRANE TRANSPORTER"/>
    <property type="match status" value="1"/>
</dbReference>
<feature type="transmembrane region" description="Helical" evidence="6">
    <location>
        <begin position="17"/>
        <end position="35"/>
    </location>
</feature>
<sequence>MTPPGTETVPPAARWRVLVPFALVTLIWGSTWIVIRDQLSVVPPAWSIAYRFALASAALFAWSLITGKSLKIARHDMPFVAAVGVFQFVMNFHFVYAAEHHVTSGLVAVVFALLLVPNAVLARTFLGQRLSRPFLLGSALAICGIALLFAHELGEAGEGAGQVAIGIGLTMAGVLSASAANVMQATERARRIPASTLLAFAMGSGAIVNIVMAAILHGPPVVEPRLGYVAGLLYLAVAASALAFVLYYGLLRQLGPARAAYSSVLVPVIAMALSTIFEGYRWTPTAAAGCALALGGLLVALARR</sequence>
<comment type="subcellular location">
    <subcellularLocation>
        <location evidence="1">Membrane</location>
        <topology evidence="1">Multi-pass membrane protein</topology>
    </subcellularLocation>
</comment>
<feature type="transmembrane region" description="Helical" evidence="6">
    <location>
        <begin position="283"/>
        <end position="302"/>
    </location>
</feature>
<gene>
    <name evidence="8" type="ORF">GGR88_001492</name>
</gene>
<evidence type="ECO:0000256" key="3">
    <source>
        <dbReference type="ARBA" id="ARBA00022692"/>
    </source>
</evidence>
<dbReference type="Proteomes" id="UP000734218">
    <property type="component" value="Unassembled WGS sequence"/>
</dbReference>
<evidence type="ECO:0000256" key="1">
    <source>
        <dbReference type="ARBA" id="ARBA00004141"/>
    </source>
</evidence>
<evidence type="ECO:0000259" key="7">
    <source>
        <dbReference type="Pfam" id="PF00892"/>
    </source>
</evidence>
<protein>
    <submittedName>
        <fullName evidence="8">Drug/metabolite transporter (DMT)-like permease</fullName>
    </submittedName>
</protein>
<dbReference type="InterPro" id="IPR050638">
    <property type="entry name" value="AA-Vitamin_Transporters"/>
</dbReference>
<dbReference type="InterPro" id="IPR037185">
    <property type="entry name" value="EmrE-like"/>
</dbReference>
<comment type="caution">
    <text evidence="8">The sequence shown here is derived from an EMBL/GenBank/DDBJ whole genome shotgun (WGS) entry which is preliminary data.</text>
</comment>
<feature type="transmembrane region" description="Helical" evidence="6">
    <location>
        <begin position="228"/>
        <end position="247"/>
    </location>
</feature>
<feature type="transmembrane region" description="Helical" evidence="6">
    <location>
        <begin position="134"/>
        <end position="151"/>
    </location>
</feature>
<comment type="similarity">
    <text evidence="2">Belongs to the EamA transporter family.</text>
</comment>
<dbReference type="PANTHER" id="PTHR32322:SF2">
    <property type="entry name" value="EAMA DOMAIN-CONTAINING PROTEIN"/>
    <property type="match status" value="1"/>
</dbReference>
<keyword evidence="3 6" id="KW-0812">Transmembrane</keyword>
<evidence type="ECO:0000313" key="9">
    <source>
        <dbReference type="Proteomes" id="UP000734218"/>
    </source>
</evidence>
<dbReference type="InterPro" id="IPR000620">
    <property type="entry name" value="EamA_dom"/>
</dbReference>
<feature type="transmembrane region" description="Helical" evidence="6">
    <location>
        <begin position="102"/>
        <end position="122"/>
    </location>
</feature>
<feature type="transmembrane region" description="Helical" evidence="6">
    <location>
        <begin position="163"/>
        <end position="183"/>
    </location>
</feature>
<organism evidence="8 9">
    <name type="scientific">Sphingomonas jejuensis</name>
    <dbReference type="NCBI Taxonomy" id="904715"/>
    <lineage>
        <taxon>Bacteria</taxon>
        <taxon>Pseudomonadati</taxon>
        <taxon>Pseudomonadota</taxon>
        <taxon>Alphaproteobacteria</taxon>
        <taxon>Sphingomonadales</taxon>
        <taxon>Sphingomonadaceae</taxon>
        <taxon>Sphingomonas</taxon>
    </lineage>
</organism>
<dbReference type="RefSeq" id="WP_167953923.1">
    <property type="nucleotide sequence ID" value="NZ_JAATJE010000001.1"/>
</dbReference>
<feature type="domain" description="EamA" evidence="7">
    <location>
        <begin position="22"/>
        <end position="149"/>
    </location>
</feature>
<feature type="transmembrane region" description="Helical" evidence="6">
    <location>
        <begin position="77"/>
        <end position="96"/>
    </location>
</feature>
<evidence type="ECO:0000313" key="8">
    <source>
        <dbReference type="EMBL" id="NJC34018.1"/>
    </source>
</evidence>
<evidence type="ECO:0000256" key="4">
    <source>
        <dbReference type="ARBA" id="ARBA00022989"/>
    </source>
</evidence>